<keyword evidence="3" id="KW-1185">Reference proteome</keyword>
<reference evidence="2" key="2">
    <citation type="submission" date="2020-11" db="EMBL/GenBank/DDBJ databases">
        <authorList>
            <person name="McCartney M.A."/>
            <person name="Auch B."/>
            <person name="Kono T."/>
            <person name="Mallez S."/>
            <person name="Becker A."/>
            <person name="Gohl D.M."/>
            <person name="Silverstein K.A.T."/>
            <person name="Koren S."/>
            <person name="Bechman K.B."/>
            <person name="Herman A."/>
            <person name="Abrahante J.E."/>
            <person name="Garbe J."/>
        </authorList>
    </citation>
    <scope>NUCLEOTIDE SEQUENCE</scope>
    <source>
        <strain evidence="2">Duluth1</strain>
        <tissue evidence="2">Whole animal</tissue>
    </source>
</reference>
<dbReference type="EMBL" id="JAIWYP010000003">
    <property type="protein sequence ID" value="KAH3848370.1"/>
    <property type="molecule type" value="Genomic_DNA"/>
</dbReference>
<comment type="caution">
    <text evidence="2">The sequence shown here is derived from an EMBL/GenBank/DDBJ whole genome shotgun (WGS) entry which is preliminary data.</text>
</comment>
<evidence type="ECO:0000313" key="3">
    <source>
        <dbReference type="Proteomes" id="UP000828390"/>
    </source>
</evidence>
<evidence type="ECO:0000313" key="2">
    <source>
        <dbReference type="EMBL" id="KAH3848370.1"/>
    </source>
</evidence>
<feature type="coiled-coil region" evidence="1">
    <location>
        <begin position="5"/>
        <end position="32"/>
    </location>
</feature>
<gene>
    <name evidence="2" type="ORF">DPMN_090731</name>
</gene>
<dbReference type="AlphaFoldDB" id="A0A9D4R021"/>
<proteinExistence type="predicted"/>
<organism evidence="2 3">
    <name type="scientific">Dreissena polymorpha</name>
    <name type="common">Zebra mussel</name>
    <name type="synonym">Mytilus polymorpha</name>
    <dbReference type="NCBI Taxonomy" id="45954"/>
    <lineage>
        <taxon>Eukaryota</taxon>
        <taxon>Metazoa</taxon>
        <taxon>Spiralia</taxon>
        <taxon>Lophotrochozoa</taxon>
        <taxon>Mollusca</taxon>
        <taxon>Bivalvia</taxon>
        <taxon>Autobranchia</taxon>
        <taxon>Heteroconchia</taxon>
        <taxon>Euheterodonta</taxon>
        <taxon>Imparidentia</taxon>
        <taxon>Neoheterodontei</taxon>
        <taxon>Myida</taxon>
        <taxon>Dreissenoidea</taxon>
        <taxon>Dreissenidae</taxon>
        <taxon>Dreissena</taxon>
    </lineage>
</organism>
<reference evidence="2" key="1">
    <citation type="journal article" date="2019" name="bioRxiv">
        <title>The Genome of the Zebra Mussel, Dreissena polymorpha: A Resource for Invasive Species Research.</title>
        <authorList>
            <person name="McCartney M.A."/>
            <person name="Auch B."/>
            <person name="Kono T."/>
            <person name="Mallez S."/>
            <person name="Zhang Y."/>
            <person name="Obille A."/>
            <person name="Becker A."/>
            <person name="Abrahante J.E."/>
            <person name="Garbe J."/>
            <person name="Badalamenti J.P."/>
            <person name="Herman A."/>
            <person name="Mangelson H."/>
            <person name="Liachko I."/>
            <person name="Sullivan S."/>
            <person name="Sone E.D."/>
            <person name="Koren S."/>
            <person name="Silverstein K.A.T."/>
            <person name="Beckman K.B."/>
            <person name="Gohl D.M."/>
        </authorList>
    </citation>
    <scope>NUCLEOTIDE SEQUENCE</scope>
    <source>
        <strain evidence="2">Duluth1</strain>
        <tissue evidence="2">Whole animal</tissue>
    </source>
</reference>
<evidence type="ECO:0000256" key="1">
    <source>
        <dbReference type="SAM" id="Coils"/>
    </source>
</evidence>
<protein>
    <submittedName>
        <fullName evidence="2">Uncharacterized protein</fullName>
    </submittedName>
</protein>
<keyword evidence="1" id="KW-0175">Coiled coil</keyword>
<dbReference type="Proteomes" id="UP000828390">
    <property type="component" value="Unassembled WGS sequence"/>
</dbReference>
<accession>A0A9D4R021</accession>
<name>A0A9D4R021_DREPO</name>
<sequence length="74" mass="8881">MEIELERKQNQLTKAQRELERVQQEVLQVTIETSMNRGLMRVRKLSSQISLCSLHRLIRYDTFSLNWIIPKKKP</sequence>